<gene>
    <name evidence="2" type="ORF">IAA16_08600</name>
</gene>
<proteinExistence type="predicted"/>
<dbReference type="AlphaFoldDB" id="A0A9E2L451"/>
<organism evidence="2 3">
    <name type="scientific">Candidatus Treponema excrementipullorum</name>
    <dbReference type="NCBI Taxonomy" id="2838768"/>
    <lineage>
        <taxon>Bacteria</taxon>
        <taxon>Pseudomonadati</taxon>
        <taxon>Spirochaetota</taxon>
        <taxon>Spirochaetia</taxon>
        <taxon>Spirochaetales</taxon>
        <taxon>Treponemataceae</taxon>
        <taxon>Treponema</taxon>
    </lineage>
</organism>
<dbReference type="Pfam" id="PF09997">
    <property type="entry name" value="DUF2238"/>
    <property type="match status" value="1"/>
</dbReference>
<feature type="non-terminal residue" evidence="2">
    <location>
        <position position="1"/>
    </location>
</feature>
<sequence>LTLVLFAVPLFIDRKLGIDIPPGLEAVVLCFIFAAEILGEVDSFYTRIKHWDTMLHTVNGFLMAAVGFALVDIFNRSEKFAFKLSPFFLAVVAFCFSMTIGVLWEFFEFSMDMIFATDMQKDYIIHQINSVKFNPTGLNAVIRIPIKSLIVNGEDWIAKYGGYIDVGLIDTMKDLIVNFIGAVVFSFIGFFYVKTRGKGKIAKQFIPTVKEKTEE</sequence>
<protein>
    <submittedName>
        <fullName evidence="2">Uncharacterized protein</fullName>
    </submittedName>
</protein>
<evidence type="ECO:0000313" key="2">
    <source>
        <dbReference type="EMBL" id="MBU3850611.1"/>
    </source>
</evidence>
<reference evidence="2" key="2">
    <citation type="submission" date="2021-04" db="EMBL/GenBank/DDBJ databases">
        <authorList>
            <person name="Gilroy R."/>
        </authorList>
    </citation>
    <scope>NUCLEOTIDE SEQUENCE</scope>
    <source>
        <strain evidence="2">Gambia15-2214</strain>
    </source>
</reference>
<feature type="transmembrane region" description="Helical" evidence="1">
    <location>
        <begin position="87"/>
        <end position="107"/>
    </location>
</feature>
<keyword evidence="1" id="KW-0472">Membrane</keyword>
<dbReference type="InterPro" id="IPR014509">
    <property type="entry name" value="YjdF-like"/>
</dbReference>
<dbReference type="EMBL" id="JAHLFV010000199">
    <property type="protein sequence ID" value="MBU3850611.1"/>
    <property type="molecule type" value="Genomic_DNA"/>
</dbReference>
<keyword evidence="1" id="KW-0812">Transmembrane</keyword>
<feature type="transmembrane region" description="Helical" evidence="1">
    <location>
        <begin position="54"/>
        <end position="75"/>
    </location>
</feature>
<accession>A0A9E2L451</accession>
<comment type="caution">
    <text evidence="2">The sequence shown here is derived from an EMBL/GenBank/DDBJ whole genome shotgun (WGS) entry which is preliminary data.</text>
</comment>
<evidence type="ECO:0000256" key="1">
    <source>
        <dbReference type="SAM" id="Phobius"/>
    </source>
</evidence>
<name>A0A9E2L451_9SPIR</name>
<feature type="transmembrane region" description="Helical" evidence="1">
    <location>
        <begin position="175"/>
        <end position="193"/>
    </location>
</feature>
<evidence type="ECO:0000313" key="3">
    <source>
        <dbReference type="Proteomes" id="UP000823914"/>
    </source>
</evidence>
<dbReference type="Proteomes" id="UP000823914">
    <property type="component" value="Unassembled WGS sequence"/>
</dbReference>
<reference evidence="2" key="1">
    <citation type="journal article" date="2021" name="PeerJ">
        <title>Extensive microbial diversity within the chicken gut microbiome revealed by metagenomics and culture.</title>
        <authorList>
            <person name="Gilroy R."/>
            <person name="Ravi A."/>
            <person name="Getino M."/>
            <person name="Pursley I."/>
            <person name="Horton D.L."/>
            <person name="Alikhan N.F."/>
            <person name="Baker D."/>
            <person name="Gharbi K."/>
            <person name="Hall N."/>
            <person name="Watson M."/>
            <person name="Adriaenssens E.M."/>
            <person name="Foster-Nyarko E."/>
            <person name="Jarju S."/>
            <person name="Secka A."/>
            <person name="Antonio M."/>
            <person name="Oren A."/>
            <person name="Chaudhuri R.R."/>
            <person name="La Ragione R."/>
            <person name="Hildebrand F."/>
            <person name="Pallen M.J."/>
        </authorList>
    </citation>
    <scope>NUCLEOTIDE SEQUENCE</scope>
    <source>
        <strain evidence="2">Gambia15-2214</strain>
    </source>
</reference>
<keyword evidence="1" id="KW-1133">Transmembrane helix</keyword>